<dbReference type="OrthoDB" id="4618973at2"/>
<dbReference type="AlphaFoldDB" id="A0A1I4WA85"/>
<dbReference type="SUPFAM" id="SSF55961">
    <property type="entry name" value="Bet v1-like"/>
    <property type="match status" value="1"/>
</dbReference>
<proteinExistence type="predicted"/>
<evidence type="ECO:0000313" key="2">
    <source>
        <dbReference type="Proteomes" id="UP000199614"/>
    </source>
</evidence>
<protein>
    <submittedName>
        <fullName evidence="1">Polyketide cyclase / dehydrase and lipid transport</fullName>
    </submittedName>
</protein>
<name>A0A1I4WA85_PSUAM</name>
<evidence type="ECO:0000313" key="1">
    <source>
        <dbReference type="EMBL" id="SFN10674.1"/>
    </source>
</evidence>
<dbReference type="Proteomes" id="UP000199614">
    <property type="component" value="Unassembled WGS sequence"/>
</dbReference>
<dbReference type="Pfam" id="PF10604">
    <property type="entry name" value="Polyketide_cyc2"/>
    <property type="match status" value="1"/>
</dbReference>
<dbReference type="Gene3D" id="3.30.530.20">
    <property type="match status" value="1"/>
</dbReference>
<accession>A0A1I4WA85</accession>
<dbReference type="STRING" id="260086.SAMN05216207_100825"/>
<reference evidence="1 2" key="1">
    <citation type="submission" date="2016-10" db="EMBL/GenBank/DDBJ databases">
        <authorList>
            <person name="de Groot N.N."/>
        </authorList>
    </citation>
    <scope>NUCLEOTIDE SEQUENCE [LARGE SCALE GENOMIC DNA]</scope>
    <source>
        <strain evidence="1 2">CGMCC 4.1877</strain>
    </source>
</reference>
<dbReference type="InterPro" id="IPR023393">
    <property type="entry name" value="START-like_dom_sf"/>
</dbReference>
<sequence>MDRAELTVEAPPEKVWELVSDITRAGEWSPEATGGRWRDGATGAAVGARFVGGNRHGKLRWSTHCRVTECEPGRRFTFVVTESKTAWGWILTPADETPGGAGDTAGTATRVVAWRESVGKTLLPIRLVQRSGLLGTDREGMMRDGLTRSLERVKSIVEGSR</sequence>
<dbReference type="EMBL" id="FOUY01000008">
    <property type="protein sequence ID" value="SFN10674.1"/>
    <property type="molecule type" value="Genomic_DNA"/>
</dbReference>
<gene>
    <name evidence="1" type="ORF">SAMN05216207_100825</name>
</gene>
<dbReference type="InterPro" id="IPR019587">
    <property type="entry name" value="Polyketide_cyclase/dehydratase"/>
</dbReference>
<organism evidence="1 2">
    <name type="scientific">Pseudonocardia ammonioxydans</name>
    <dbReference type="NCBI Taxonomy" id="260086"/>
    <lineage>
        <taxon>Bacteria</taxon>
        <taxon>Bacillati</taxon>
        <taxon>Actinomycetota</taxon>
        <taxon>Actinomycetes</taxon>
        <taxon>Pseudonocardiales</taxon>
        <taxon>Pseudonocardiaceae</taxon>
        <taxon>Pseudonocardia</taxon>
    </lineage>
</organism>
<keyword evidence="2" id="KW-1185">Reference proteome</keyword>
<dbReference type="RefSeq" id="WP_093340637.1">
    <property type="nucleotide sequence ID" value="NZ_FOUY01000008.1"/>
</dbReference>
<dbReference type="CDD" id="cd07812">
    <property type="entry name" value="SRPBCC"/>
    <property type="match status" value="1"/>
</dbReference>